<gene>
    <name evidence="3" type="ORF">HYN56_18325</name>
</gene>
<dbReference type="RefSeq" id="WP_109193496.1">
    <property type="nucleotide sequence ID" value="NZ_CP029255.1"/>
</dbReference>
<dbReference type="OrthoDB" id="1098070at2"/>
<dbReference type="InterPro" id="IPR035093">
    <property type="entry name" value="RelE/ParE_toxin_dom_sf"/>
</dbReference>
<evidence type="ECO:0000256" key="1">
    <source>
        <dbReference type="ARBA" id="ARBA00022649"/>
    </source>
</evidence>
<evidence type="ECO:0000313" key="3">
    <source>
        <dbReference type="EMBL" id="AWK06076.1"/>
    </source>
</evidence>
<evidence type="ECO:0000256" key="2">
    <source>
        <dbReference type="SAM" id="Phobius"/>
    </source>
</evidence>
<dbReference type="Pfam" id="PF05016">
    <property type="entry name" value="ParE_toxin"/>
    <property type="match status" value="1"/>
</dbReference>
<dbReference type="KEGG" id="fcr:HYN56_18325"/>
<organism evidence="3 4">
    <name type="scientific">Flavobacterium crocinum</name>
    <dbReference type="NCBI Taxonomy" id="2183896"/>
    <lineage>
        <taxon>Bacteria</taxon>
        <taxon>Pseudomonadati</taxon>
        <taxon>Bacteroidota</taxon>
        <taxon>Flavobacteriia</taxon>
        <taxon>Flavobacteriales</taxon>
        <taxon>Flavobacteriaceae</taxon>
        <taxon>Flavobacterium</taxon>
    </lineage>
</organism>
<accession>A0A2S1YPU7</accession>
<sequence length="95" mass="11277">MEVIWTEKAEKTYSKNYEYLVENWSLTIAEKFDEEVLKTIDIISKNPHLGLYNRDFDFSSILVVKQITLFYTVVGGKILLLLFHDNRQKEVKDLF</sequence>
<dbReference type="Proteomes" id="UP000245250">
    <property type="component" value="Chromosome"/>
</dbReference>
<evidence type="ECO:0000313" key="4">
    <source>
        <dbReference type="Proteomes" id="UP000245250"/>
    </source>
</evidence>
<dbReference type="AlphaFoldDB" id="A0A2S1YPU7"/>
<keyword evidence="2" id="KW-1133">Transmembrane helix</keyword>
<dbReference type="Gene3D" id="3.30.2310.20">
    <property type="entry name" value="RelE-like"/>
    <property type="match status" value="1"/>
</dbReference>
<dbReference type="EMBL" id="CP029255">
    <property type="protein sequence ID" value="AWK06076.1"/>
    <property type="molecule type" value="Genomic_DNA"/>
</dbReference>
<feature type="transmembrane region" description="Helical" evidence="2">
    <location>
        <begin position="61"/>
        <end position="83"/>
    </location>
</feature>
<name>A0A2S1YPU7_9FLAO</name>
<keyword evidence="1" id="KW-1277">Toxin-antitoxin system</keyword>
<evidence type="ECO:0008006" key="5">
    <source>
        <dbReference type="Google" id="ProtNLM"/>
    </source>
</evidence>
<reference evidence="3 4" key="1">
    <citation type="submission" date="2018-05" db="EMBL/GenBank/DDBJ databases">
        <title>Genome sequencing of Flavobacterium sp. HYN0056.</title>
        <authorList>
            <person name="Yi H."/>
            <person name="Baek C."/>
        </authorList>
    </citation>
    <scope>NUCLEOTIDE SEQUENCE [LARGE SCALE GENOMIC DNA]</scope>
    <source>
        <strain evidence="3 4">HYN0056</strain>
    </source>
</reference>
<dbReference type="InterPro" id="IPR007712">
    <property type="entry name" value="RelE/ParE_toxin"/>
</dbReference>
<proteinExistence type="predicted"/>
<keyword evidence="2" id="KW-0472">Membrane</keyword>
<keyword evidence="4" id="KW-1185">Reference proteome</keyword>
<protein>
    <recommendedName>
        <fullName evidence="5">Type II toxin-antitoxin system RelE/ParE family toxin</fullName>
    </recommendedName>
</protein>
<keyword evidence="2" id="KW-0812">Transmembrane</keyword>